<dbReference type="InterPro" id="IPR001034">
    <property type="entry name" value="DeoR_HTH"/>
</dbReference>
<dbReference type="InterPro" id="IPR036390">
    <property type="entry name" value="WH_DNA-bd_sf"/>
</dbReference>
<sequence length="252" mass="28041">MHMNDRKEHIVKLIQEHDKVDITDLTNHFQVSTMTVRRDLNALEKEGKIIRTHGGAVAAPQLRKEIAYQLKENVHLAEKKAIALKAVSKVADHSTIILDSGTTTLELARLLKDRKGLKVVTNDVLIAAELINSPVDVIVTGGELQHEVGAMFGSHTQHLLQSVYVDQCFLGAHSVDSEGEVRTPSIEKSKIKKLMIEAASETWLLADHSKYGHKTFAYVCHLEELKGIITDERMQARHLHENVAVAKMEGGL</sequence>
<dbReference type="InterPro" id="IPR018356">
    <property type="entry name" value="Tscrpt_reg_HTH_DeoR_CS"/>
</dbReference>
<dbReference type="SUPFAM" id="SSF100950">
    <property type="entry name" value="NagB/RpiA/CoA transferase-like"/>
    <property type="match status" value="1"/>
</dbReference>
<evidence type="ECO:0000313" key="6">
    <source>
        <dbReference type="Proteomes" id="UP000252100"/>
    </source>
</evidence>
<evidence type="ECO:0000313" key="5">
    <source>
        <dbReference type="EMBL" id="AXF57051.1"/>
    </source>
</evidence>
<reference evidence="5 6" key="1">
    <citation type="journal article" date="2018" name="J. Microbiol.">
        <title>Salicibibacter kimchii gen. nov., sp. nov., a moderately halophilic and alkalitolerant bacterium in the family Bacillaceae, isolated from kimchi.</title>
        <authorList>
            <person name="Jang J.Y."/>
            <person name="Oh Y.J."/>
            <person name="Lim S.K."/>
            <person name="Park H.K."/>
            <person name="Lee C."/>
            <person name="Kim J.Y."/>
            <person name="Lee M.A."/>
            <person name="Choi H.J."/>
        </authorList>
    </citation>
    <scope>NUCLEOTIDE SEQUENCE [LARGE SCALE GENOMIC DNA]</scope>
    <source>
        <strain evidence="5 6">NKC1-1</strain>
    </source>
</reference>
<gene>
    <name evidence="5" type="ORF">DT065_14285</name>
</gene>
<dbReference type="InterPro" id="IPR036388">
    <property type="entry name" value="WH-like_DNA-bd_sf"/>
</dbReference>
<keyword evidence="6" id="KW-1185">Reference proteome</keyword>
<dbReference type="EMBL" id="CP031092">
    <property type="protein sequence ID" value="AXF57051.1"/>
    <property type="molecule type" value="Genomic_DNA"/>
</dbReference>
<dbReference type="SMART" id="SM00420">
    <property type="entry name" value="HTH_DEOR"/>
    <property type="match status" value="1"/>
</dbReference>
<name>A0A345C1H0_9BACI</name>
<protein>
    <submittedName>
        <fullName evidence="5">DeoR/GlpR transcriptional regulator</fullName>
    </submittedName>
</protein>
<dbReference type="Gene3D" id="1.10.10.10">
    <property type="entry name" value="Winged helix-like DNA-binding domain superfamily/Winged helix DNA-binding domain"/>
    <property type="match status" value="1"/>
</dbReference>
<organism evidence="5 6">
    <name type="scientific">Salicibibacter kimchii</name>
    <dbReference type="NCBI Taxonomy" id="2099786"/>
    <lineage>
        <taxon>Bacteria</taxon>
        <taxon>Bacillati</taxon>
        <taxon>Bacillota</taxon>
        <taxon>Bacilli</taxon>
        <taxon>Bacillales</taxon>
        <taxon>Bacillaceae</taxon>
        <taxon>Salicibibacter</taxon>
    </lineage>
</organism>
<evidence type="ECO:0000256" key="2">
    <source>
        <dbReference type="ARBA" id="ARBA00023125"/>
    </source>
</evidence>
<dbReference type="OrthoDB" id="9798651at2"/>
<dbReference type="AlphaFoldDB" id="A0A345C1H0"/>
<dbReference type="InterPro" id="IPR037171">
    <property type="entry name" value="NagB/RpiA_transferase-like"/>
</dbReference>
<dbReference type="GO" id="GO:0003700">
    <property type="term" value="F:DNA-binding transcription factor activity"/>
    <property type="evidence" value="ECO:0007669"/>
    <property type="project" value="InterPro"/>
</dbReference>
<dbReference type="InterPro" id="IPR014036">
    <property type="entry name" value="DeoR-like_C"/>
</dbReference>
<dbReference type="Pfam" id="PF08220">
    <property type="entry name" value="HTH_DeoR"/>
    <property type="match status" value="1"/>
</dbReference>
<accession>A0A345C1H0</accession>
<evidence type="ECO:0000256" key="1">
    <source>
        <dbReference type="ARBA" id="ARBA00023015"/>
    </source>
</evidence>
<dbReference type="PANTHER" id="PTHR30363:SF44">
    <property type="entry name" value="AGA OPERON TRANSCRIPTIONAL REPRESSOR-RELATED"/>
    <property type="match status" value="1"/>
</dbReference>
<evidence type="ECO:0000259" key="4">
    <source>
        <dbReference type="PROSITE" id="PS51000"/>
    </source>
</evidence>
<keyword evidence="1" id="KW-0805">Transcription regulation</keyword>
<proteinExistence type="predicted"/>
<keyword evidence="2" id="KW-0238">DNA-binding</keyword>
<dbReference type="PROSITE" id="PS51000">
    <property type="entry name" value="HTH_DEOR_2"/>
    <property type="match status" value="1"/>
</dbReference>
<dbReference type="Proteomes" id="UP000252100">
    <property type="component" value="Chromosome"/>
</dbReference>
<evidence type="ECO:0000256" key="3">
    <source>
        <dbReference type="ARBA" id="ARBA00023163"/>
    </source>
</evidence>
<dbReference type="PRINTS" id="PR00037">
    <property type="entry name" value="HTHLACR"/>
</dbReference>
<feature type="domain" description="HTH deoR-type" evidence="4">
    <location>
        <begin position="3"/>
        <end position="58"/>
    </location>
</feature>
<dbReference type="PROSITE" id="PS00894">
    <property type="entry name" value="HTH_DEOR_1"/>
    <property type="match status" value="1"/>
</dbReference>
<dbReference type="InterPro" id="IPR050313">
    <property type="entry name" value="Carb_Metab_HTH_regulators"/>
</dbReference>
<dbReference type="KEGG" id="rue:DT065_14285"/>
<dbReference type="Pfam" id="PF00455">
    <property type="entry name" value="DeoRC"/>
    <property type="match status" value="1"/>
</dbReference>
<dbReference type="SUPFAM" id="SSF46785">
    <property type="entry name" value="Winged helix' DNA-binding domain"/>
    <property type="match status" value="1"/>
</dbReference>
<keyword evidence="3" id="KW-0804">Transcription</keyword>
<dbReference type="GO" id="GO:0003677">
    <property type="term" value="F:DNA binding"/>
    <property type="evidence" value="ECO:0007669"/>
    <property type="project" value="UniProtKB-KW"/>
</dbReference>
<dbReference type="SMART" id="SM01134">
    <property type="entry name" value="DeoRC"/>
    <property type="match status" value="1"/>
</dbReference>
<dbReference type="PANTHER" id="PTHR30363">
    <property type="entry name" value="HTH-TYPE TRANSCRIPTIONAL REGULATOR SRLR-RELATED"/>
    <property type="match status" value="1"/>
</dbReference>
<dbReference type="Gene3D" id="3.40.50.1360">
    <property type="match status" value="1"/>
</dbReference>